<evidence type="ECO:0000259" key="8">
    <source>
        <dbReference type="PROSITE" id="PS51900"/>
    </source>
</evidence>
<dbReference type="PANTHER" id="PTHR30349:SF89">
    <property type="entry name" value="INTEGRASE_RECOMBINASE"/>
    <property type="match status" value="1"/>
</dbReference>
<dbReference type="GO" id="GO:0006310">
    <property type="term" value="P:DNA recombination"/>
    <property type="evidence" value="ECO:0007669"/>
    <property type="project" value="UniProtKB-KW"/>
</dbReference>
<keyword evidence="10" id="KW-1185">Reference proteome</keyword>
<comment type="function">
    <text evidence="1">Site-specific tyrosine recombinase, which acts by catalyzing the cutting and rejoining of the recombining DNA molecules.</text>
</comment>
<keyword evidence="4 6" id="KW-0238">DNA-binding</keyword>
<dbReference type="EMBL" id="ADLN01000023">
    <property type="protein sequence ID" value="EHI60407.1"/>
    <property type="molecule type" value="Genomic_DNA"/>
</dbReference>
<dbReference type="InterPro" id="IPR004107">
    <property type="entry name" value="Integrase_SAM-like_N"/>
</dbReference>
<proteinExistence type="inferred from homology"/>
<evidence type="ECO:0000256" key="3">
    <source>
        <dbReference type="ARBA" id="ARBA00022908"/>
    </source>
</evidence>
<reference evidence="9 10" key="1">
    <citation type="submission" date="2011-08" db="EMBL/GenBank/DDBJ databases">
        <title>The Genome Sequence of Clostridium hathewayi WAL-18680.</title>
        <authorList>
            <consortium name="The Broad Institute Genome Sequencing Platform"/>
            <person name="Earl A."/>
            <person name="Ward D."/>
            <person name="Feldgarden M."/>
            <person name="Gevers D."/>
            <person name="Finegold S.M."/>
            <person name="Summanen P.H."/>
            <person name="Molitoris D.R."/>
            <person name="Song M."/>
            <person name="Daigneault M."/>
            <person name="Allen-Vercoe E."/>
            <person name="Young S.K."/>
            <person name="Zeng Q."/>
            <person name="Gargeya S."/>
            <person name="Fitzgerald M."/>
            <person name="Haas B."/>
            <person name="Abouelleil A."/>
            <person name="Alvarado L."/>
            <person name="Arachchi H.M."/>
            <person name="Berlin A."/>
            <person name="Brown A."/>
            <person name="Chapman S.B."/>
            <person name="Chen Z."/>
            <person name="Dunbar C."/>
            <person name="Freedman E."/>
            <person name="Gearin G."/>
            <person name="Gellesch M."/>
            <person name="Goldberg J."/>
            <person name="Griggs A."/>
            <person name="Gujja S."/>
            <person name="Heiman D."/>
            <person name="Howarth C."/>
            <person name="Larson L."/>
            <person name="Lui A."/>
            <person name="MacDonald P.J.P."/>
            <person name="Montmayeur A."/>
            <person name="Murphy C."/>
            <person name="Neiman D."/>
            <person name="Pearson M."/>
            <person name="Priest M."/>
            <person name="Roberts A."/>
            <person name="Saif S."/>
            <person name="Shea T."/>
            <person name="Shenoy N."/>
            <person name="Sisk P."/>
            <person name="Stolte C."/>
            <person name="Sykes S."/>
            <person name="Wortman J."/>
            <person name="Nusbaum C."/>
            <person name="Birren B."/>
        </authorList>
    </citation>
    <scope>NUCLEOTIDE SEQUENCE [LARGE SCALE GENOMIC DNA]</scope>
    <source>
        <strain evidence="9 10">WAL-18680</strain>
    </source>
</reference>
<dbReference type="PROSITE" id="PS51898">
    <property type="entry name" value="TYR_RECOMBINASE"/>
    <property type="match status" value="1"/>
</dbReference>
<keyword evidence="3" id="KW-0229">DNA integration</keyword>
<evidence type="ECO:0000313" key="10">
    <source>
        <dbReference type="Proteomes" id="UP000005384"/>
    </source>
</evidence>
<sequence>MMEERKNVNLITDEMICRYGNYLREEERSRATVEKYLRDVRKFQEYLCLLGGDESGGKEAGKYGFDKKVVLEYKQYLNEHYKTTSVNSMLAAVNSFLEYLGCGEYKVKLFKIQHVQFSEPERELTEKDYRRLVQAAERKKDARMSMLFQTIGSTGIRISELRFITVESLGHGRVDIYNKGKSRIVLLPAELVRVLTKYCRKIGITGGSIFITRNGKPMDRSNINKKMKEMSREAGVDERKVFPHNFRHLFARTFYRIEKDVVRLMDLLGHSSINTTRIYTMSTEEQPRRQMSRMRLVLG</sequence>
<dbReference type="InterPro" id="IPR011010">
    <property type="entry name" value="DNA_brk_join_enz"/>
</dbReference>
<dbReference type="PANTHER" id="PTHR30349">
    <property type="entry name" value="PHAGE INTEGRASE-RELATED"/>
    <property type="match status" value="1"/>
</dbReference>
<dbReference type="GO" id="GO:0003677">
    <property type="term" value="F:DNA binding"/>
    <property type="evidence" value="ECO:0007669"/>
    <property type="project" value="UniProtKB-UniRule"/>
</dbReference>
<evidence type="ECO:0000256" key="2">
    <source>
        <dbReference type="ARBA" id="ARBA00008857"/>
    </source>
</evidence>
<protein>
    <recommendedName>
        <fullName evidence="11">Tyr recombinase domain-containing protein</fullName>
    </recommendedName>
</protein>
<dbReference type="InterPro" id="IPR002104">
    <property type="entry name" value="Integrase_catalytic"/>
</dbReference>
<dbReference type="InterPro" id="IPR044068">
    <property type="entry name" value="CB"/>
</dbReference>
<evidence type="ECO:0000256" key="4">
    <source>
        <dbReference type="ARBA" id="ARBA00023125"/>
    </source>
</evidence>
<evidence type="ECO:0000256" key="1">
    <source>
        <dbReference type="ARBA" id="ARBA00003283"/>
    </source>
</evidence>
<evidence type="ECO:0000259" key="7">
    <source>
        <dbReference type="PROSITE" id="PS51898"/>
    </source>
</evidence>
<dbReference type="AlphaFoldDB" id="G5IDN9"/>
<dbReference type="Gene3D" id="1.10.150.130">
    <property type="match status" value="1"/>
</dbReference>
<dbReference type="InterPro" id="IPR010998">
    <property type="entry name" value="Integrase_recombinase_N"/>
</dbReference>
<evidence type="ECO:0008006" key="11">
    <source>
        <dbReference type="Google" id="ProtNLM"/>
    </source>
</evidence>
<comment type="caution">
    <text evidence="9">The sequence shown here is derived from an EMBL/GenBank/DDBJ whole genome shotgun (WGS) entry which is preliminary data.</text>
</comment>
<dbReference type="PATRIC" id="fig|742737.3.peg.1639"/>
<evidence type="ECO:0000256" key="5">
    <source>
        <dbReference type="ARBA" id="ARBA00023172"/>
    </source>
</evidence>
<dbReference type="InterPro" id="IPR013762">
    <property type="entry name" value="Integrase-like_cat_sf"/>
</dbReference>
<accession>G5IDN9</accession>
<evidence type="ECO:0000313" key="9">
    <source>
        <dbReference type="EMBL" id="EHI60407.1"/>
    </source>
</evidence>
<dbReference type="SUPFAM" id="SSF56349">
    <property type="entry name" value="DNA breaking-rejoining enzymes"/>
    <property type="match status" value="1"/>
</dbReference>
<feature type="domain" description="Core-binding (CB)" evidence="8">
    <location>
        <begin position="10"/>
        <end position="101"/>
    </location>
</feature>
<feature type="domain" description="Tyr recombinase" evidence="7">
    <location>
        <begin position="118"/>
        <end position="292"/>
    </location>
</feature>
<dbReference type="Proteomes" id="UP000005384">
    <property type="component" value="Unassembled WGS sequence"/>
</dbReference>
<comment type="similarity">
    <text evidence="2">Belongs to the 'phage' integrase family.</text>
</comment>
<dbReference type="Pfam" id="PF00589">
    <property type="entry name" value="Phage_integrase"/>
    <property type="match status" value="1"/>
</dbReference>
<dbReference type="HOGENOM" id="CLU_027562_9_2_9"/>
<dbReference type="Pfam" id="PF02899">
    <property type="entry name" value="Phage_int_SAM_1"/>
    <property type="match status" value="1"/>
</dbReference>
<dbReference type="InterPro" id="IPR050090">
    <property type="entry name" value="Tyrosine_recombinase_XerCD"/>
</dbReference>
<gene>
    <name evidence="9" type="ORF">HMPREF9473_01616</name>
</gene>
<keyword evidence="5" id="KW-0233">DNA recombination</keyword>
<organism evidence="9 10">
    <name type="scientific">Hungatella hathewayi WAL-18680</name>
    <dbReference type="NCBI Taxonomy" id="742737"/>
    <lineage>
        <taxon>Bacteria</taxon>
        <taxon>Bacillati</taxon>
        <taxon>Bacillota</taxon>
        <taxon>Clostridia</taxon>
        <taxon>Lachnospirales</taxon>
        <taxon>Lachnospiraceae</taxon>
        <taxon>Hungatella</taxon>
    </lineage>
</organism>
<dbReference type="Gene3D" id="1.10.443.10">
    <property type="entry name" value="Intergrase catalytic core"/>
    <property type="match status" value="1"/>
</dbReference>
<dbReference type="PROSITE" id="PS51900">
    <property type="entry name" value="CB"/>
    <property type="match status" value="1"/>
</dbReference>
<evidence type="ECO:0000256" key="6">
    <source>
        <dbReference type="PROSITE-ProRule" id="PRU01248"/>
    </source>
</evidence>
<name>G5IDN9_9FIRM</name>
<dbReference type="GO" id="GO:0015074">
    <property type="term" value="P:DNA integration"/>
    <property type="evidence" value="ECO:0007669"/>
    <property type="project" value="UniProtKB-KW"/>
</dbReference>